<dbReference type="GO" id="GO:0005829">
    <property type="term" value="C:cytosol"/>
    <property type="evidence" value="ECO:0007669"/>
    <property type="project" value="TreeGrafter"/>
</dbReference>
<dbReference type="PANTHER" id="PTHR23025:SF3">
    <property type="entry name" value="HORMONE-SENSITIVE LIPASE"/>
    <property type="match status" value="1"/>
</dbReference>
<sequence>MDLEIQELAVPYAARKSMEFCVKKNLTNTTNNTSNNRNIMGAGAISSPRKSIVELITDADLEEEFHSCPNADISACEYCKLLNNLVILNRTFKTRNDPEAVKMLEECITNVEGCRRYIDKLKPHLHCFDFSEELQYNGYRSFVALCKITVIKCLYTVDDINHIGRLFSQQTHYVLQEKLLDWTRIFRLLNVVLQCLFDFAVSAKNASLFTSNREALAKLLSFSKERSNVVGFHGRLLGYQFSKSVRAPIRLIGCMMAAFSHVYNTDSIFRHTIICPPDFVNYWRKPGDRAERIAEVCEQDPLDFFMNFWRVQEKGLLRILSNCLGDPVETNLEISIPPTKLVVDSTLTPSGTLTILPPTEYLGIKPIMVRLVSHKVRHGSVGSGHGHSSQTPTRLYGNKVEEMSKCLVIHCHGGGFVAQSSCSHLVYLKHWARGLGVPILSIDYSLSPEVAYPRAIHECFYAYLWAVRNAHLLGSTGERVIVVGDSAGGILLSGVVLLCIELGIRPPNGALLVYSPTIMASAISPSRLLSLADPLIPYPALAACMGAYLGKKFDSKLAQLPSAFVEGGWEPEEGNTEDCIRKFETLDLEELEGVTVPSDDFHLSPLIAPDAILRKFPPTAFATSNFDPCLDDCIEFAKRLKELGVPTTVDVQNSIPHGYLNFGKISGECFQGTNVCLRRLRELLGLTH</sequence>
<keyword evidence="4" id="KW-1185">Reference proteome</keyword>
<dbReference type="GO" id="GO:0019433">
    <property type="term" value="P:triglyceride catabolic process"/>
    <property type="evidence" value="ECO:0007669"/>
    <property type="project" value="TreeGrafter"/>
</dbReference>
<feature type="domain" description="Hormone-sensitive lipase N-terminal" evidence="1">
    <location>
        <begin position="100"/>
        <end position="380"/>
    </location>
</feature>
<evidence type="ECO:0000259" key="1">
    <source>
        <dbReference type="Pfam" id="PF06350"/>
    </source>
</evidence>
<feature type="domain" description="Alpha/beta hydrolase fold-3" evidence="2">
    <location>
        <begin position="408"/>
        <end position="558"/>
    </location>
</feature>
<evidence type="ECO:0000313" key="4">
    <source>
        <dbReference type="Proteomes" id="UP000198287"/>
    </source>
</evidence>
<dbReference type="PANTHER" id="PTHR23025">
    <property type="entry name" value="TRIACYLGLYCEROL LIPASE"/>
    <property type="match status" value="1"/>
</dbReference>
<dbReference type="Pfam" id="PF07859">
    <property type="entry name" value="Abhydrolase_3"/>
    <property type="match status" value="2"/>
</dbReference>
<dbReference type="SUPFAM" id="SSF53474">
    <property type="entry name" value="alpha/beta-Hydrolases"/>
    <property type="match status" value="1"/>
</dbReference>
<name>A0A226EWK5_FOLCA</name>
<accession>A0A226EWK5</accession>
<dbReference type="AlphaFoldDB" id="A0A226EWK5"/>
<evidence type="ECO:0000259" key="2">
    <source>
        <dbReference type="Pfam" id="PF07859"/>
    </source>
</evidence>
<dbReference type="GO" id="GO:0004806">
    <property type="term" value="F:triacylglycerol lipase activity"/>
    <property type="evidence" value="ECO:0007669"/>
    <property type="project" value="TreeGrafter"/>
</dbReference>
<dbReference type="Proteomes" id="UP000198287">
    <property type="component" value="Unassembled WGS sequence"/>
</dbReference>
<protein>
    <submittedName>
        <fullName evidence="3">Hormone-sensitive lipase</fullName>
    </submittedName>
</protein>
<comment type="caution">
    <text evidence="3">The sequence shown here is derived from an EMBL/GenBank/DDBJ whole genome shotgun (WGS) entry which is preliminary data.</text>
</comment>
<reference evidence="3 4" key="1">
    <citation type="submission" date="2015-12" db="EMBL/GenBank/DDBJ databases">
        <title>The genome of Folsomia candida.</title>
        <authorList>
            <person name="Faddeeva A."/>
            <person name="Derks M.F."/>
            <person name="Anvar Y."/>
            <person name="Smit S."/>
            <person name="Van Straalen N."/>
            <person name="Roelofs D."/>
        </authorList>
    </citation>
    <scope>NUCLEOTIDE SEQUENCE [LARGE SCALE GENOMIC DNA]</scope>
    <source>
        <strain evidence="3 4">VU population</strain>
        <tissue evidence="3">Whole body</tissue>
    </source>
</reference>
<gene>
    <name evidence="3" type="ORF">Fcan01_05013</name>
</gene>
<dbReference type="GO" id="GO:0008203">
    <property type="term" value="P:cholesterol metabolic process"/>
    <property type="evidence" value="ECO:0007669"/>
    <property type="project" value="InterPro"/>
</dbReference>
<dbReference type="InterPro" id="IPR010468">
    <property type="entry name" value="HSL_N"/>
</dbReference>
<dbReference type="Pfam" id="PF06350">
    <property type="entry name" value="HSL_N"/>
    <property type="match status" value="1"/>
</dbReference>
<dbReference type="OMA" id="CKETQFA"/>
<dbReference type="InterPro" id="IPR013094">
    <property type="entry name" value="AB_hydrolase_3"/>
</dbReference>
<proteinExistence type="predicted"/>
<evidence type="ECO:0000313" key="3">
    <source>
        <dbReference type="EMBL" id="OXA61006.1"/>
    </source>
</evidence>
<dbReference type="EMBL" id="LNIX01000002">
    <property type="protein sequence ID" value="OXA61006.1"/>
    <property type="molecule type" value="Genomic_DNA"/>
</dbReference>
<organism evidence="3 4">
    <name type="scientific">Folsomia candida</name>
    <name type="common">Springtail</name>
    <dbReference type="NCBI Taxonomy" id="158441"/>
    <lineage>
        <taxon>Eukaryota</taxon>
        <taxon>Metazoa</taxon>
        <taxon>Ecdysozoa</taxon>
        <taxon>Arthropoda</taxon>
        <taxon>Hexapoda</taxon>
        <taxon>Collembola</taxon>
        <taxon>Entomobryomorpha</taxon>
        <taxon>Isotomoidea</taxon>
        <taxon>Isotomidae</taxon>
        <taxon>Proisotominae</taxon>
        <taxon>Folsomia</taxon>
    </lineage>
</organism>
<feature type="domain" description="Alpha/beta hydrolase fold-3" evidence="2">
    <location>
        <begin position="597"/>
        <end position="660"/>
    </location>
</feature>
<dbReference type="InterPro" id="IPR029058">
    <property type="entry name" value="AB_hydrolase_fold"/>
</dbReference>
<dbReference type="OrthoDB" id="408631at2759"/>
<dbReference type="Gene3D" id="3.40.50.1820">
    <property type="entry name" value="alpha/beta hydrolase"/>
    <property type="match status" value="1"/>
</dbReference>
<dbReference type="GO" id="GO:0004771">
    <property type="term" value="F:sterol ester esterase activity"/>
    <property type="evidence" value="ECO:0007669"/>
    <property type="project" value="TreeGrafter"/>
</dbReference>
<dbReference type="STRING" id="158441.A0A226EWK5"/>